<organism evidence="8 9">
    <name type="scientific">Vibrio qingdaonensis</name>
    <dbReference type="NCBI Taxonomy" id="2829491"/>
    <lineage>
        <taxon>Bacteria</taxon>
        <taxon>Pseudomonadati</taxon>
        <taxon>Pseudomonadota</taxon>
        <taxon>Gammaproteobacteria</taxon>
        <taxon>Vibrionales</taxon>
        <taxon>Vibrionaceae</taxon>
        <taxon>Vibrio</taxon>
    </lineage>
</organism>
<evidence type="ECO:0000313" key="8">
    <source>
        <dbReference type="EMBL" id="MCW8346957.1"/>
    </source>
</evidence>
<feature type="transmembrane region" description="Helical" evidence="6">
    <location>
        <begin position="209"/>
        <end position="231"/>
    </location>
</feature>
<feature type="transmembrane region" description="Helical" evidence="6">
    <location>
        <begin position="90"/>
        <end position="109"/>
    </location>
</feature>
<keyword evidence="5 6" id="KW-0472">Membrane</keyword>
<keyword evidence="3 6" id="KW-0812">Transmembrane</keyword>
<dbReference type="GO" id="GO:0016020">
    <property type="term" value="C:membrane"/>
    <property type="evidence" value="ECO:0007669"/>
    <property type="project" value="UniProtKB-SubCell"/>
</dbReference>
<accession>A0A9X3HXM4</accession>
<feature type="transmembrane region" description="Helical" evidence="6">
    <location>
        <begin position="61"/>
        <end position="78"/>
    </location>
</feature>
<feature type="transmembrane region" description="Helical" evidence="6">
    <location>
        <begin position="148"/>
        <end position="166"/>
    </location>
</feature>
<evidence type="ECO:0000256" key="4">
    <source>
        <dbReference type="ARBA" id="ARBA00022989"/>
    </source>
</evidence>
<feature type="domain" description="EamA" evidence="7">
    <location>
        <begin position="150"/>
        <end position="282"/>
    </location>
</feature>
<feature type="transmembrane region" description="Helical" evidence="6">
    <location>
        <begin position="266"/>
        <end position="283"/>
    </location>
</feature>
<evidence type="ECO:0000259" key="7">
    <source>
        <dbReference type="Pfam" id="PF00892"/>
    </source>
</evidence>
<dbReference type="EMBL" id="JAKRRY010000016">
    <property type="protein sequence ID" value="MCW8346957.1"/>
    <property type="molecule type" value="Genomic_DNA"/>
</dbReference>
<sequence length="317" mass="34688">MLKQAIPFIFVVLWASGFVGAKIGLVYAEPATLLTIRMLGNVVLFSVLIILLRRSIPTGKALLHSCVVGMLIHGFYLGGTYEAIKYGMPAGLSALLVGIQPLLTAMIVTSFAKQVLKPSQWLGLVIGFIGIGCVLVGNIHWQEGSDKLAAFIFVFAALLGITFGTLYQKRFCQGVDMIGGAMTQYIAAALLFIPVAVMTETRDVNWTWAFSLTMLWLVVVLSGVAVLLLLYMVKHGESSKVASVFYLVPPVAAVQAWLLFGESFDQFGMLGFALASASVYLVAKAPRLKLSRFYPEKLIQKKYKNVDKGMSKQYEIR</sequence>
<proteinExistence type="inferred from homology"/>
<dbReference type="SUPFAM" id="SSF103481">
    <property type="entry name" value="Multidrug resistance efflux transporter EmrE"/>
    <property type="match status" value="2"/>
</dbReference>
<feature type="domain" description="EamA" evidence="7">
    <location>
        <begin position="8"/>
        <end position="135"/>
    </location>
</feature>
<feature type="transmembrane region" description="Helical" evidence="6">
    <location>
        <begin position="243"/>
        <end position="260"/>
    </location>
</feature>
<feature type="transmembrane region" description="Helical" evidence="6">
    <location>
        <begin position="178"/>
        <end position="197"/>
    </location>
</feature>
<comment type="caution">
    <text evidence="8">The sequence shown here is derived from an EMBL/GenBank/DDBJ whole genome shotgun (WGS) entry which is preliminary data.</text>
</comment>
<dbReference type="PANTHER" id="PTHR32322">
    <property type="entry name" value="INNER MEMBRANE TRANSPORTER"/>
    <property type="match status" value="1"/>
</dbReference>
<name>A0A9X3HXM4_9VIBR</name>
<dbReference type="InterPro" id="IPR050638">
    <property type="entry name" value="AA-Vitamin_Transporters"/>
</dbReference>
<dbReference type="InterPro" id="IPR037185">
    <property type="entry name" value="EmrE-like"/>
</dbReference>
<feature type="transmembrane region" description="Helical" evidence="6">
    <location>
        <begin position="121"/>
        <end position="142"/>
    </location>
</feature>
<evidence type="ECO:0000256" key="2">
    <source>
        <dbReference type="ARBA" id="ARBA00007362"/>
    </source>
</evidence>
<feature type="transmembrane region" description="Helical" evidence="6">
    <location>
        <begin position="31"/>
        <end position="52"/>
    </location>
</feature>
<dbReference type="Pfam" id="PF00892">
    <property type="entry name" value="EamA"/>
    <property type="match status" value="2"/>
</dbReference>
<keyword evidence="4 6" id="KW-1133">Transmembrane helix</keyword>
<evidence type="ECO:0000256" key="3">
    <source>
        <dbReference type="ARBA" id="ARBA00022692"/>
    </source>
</evidence>
<evidence type="ECO:0000256" key="5">
    <source>
        <dbReference type="ARBA" id="ARBA00023136"/>
    </source>
</evidence>
<reference evidence="8" key="1">
    <citation type="submission" date="2022-02" db="EMBL/GenBank/DDBJ databases">
        <title>Vibrio sp. nov, a new bacterium isolated from seawater.</title>
        <authorList>
            <person name="Yuan Y."/>
        </authorList>
    </citation>
    <scope>NUCLEOTIDE SEQUENCE</scope>
    <source>
        <strain evidence="8">ZSDZ65</strain>
    </source>
</reference>
<evidence type="ECO:0000256" key="6">
    <source>
        <dbReference type="SAM" id="Phobius"/>
    </source>
</evidence>
<dbReference type="InterPro" id="IPR000620">
    <property type="entry name" value="EamA_dom"/>
</dbReference>
<gene>
    <name evidence="8" type="ORF">MD535_13210</name>
</gene>
<evidence type="ECO:0000313" key="9">
    <source>
        <dbReference type="Proteomes" id="UP001155587"/>
    </source>
</evidence>
<dbReference type="AlphaFoldDB" id="A0A9X3HXM4"/>
<evidence type="ECO:0000256" key="1">
    <source>
        <dbReference type="ARBA" id="ARBA00004141"/>
    </source>
</evidence>
<comment type="similarity">
    <text evidence="2">Belongs to the EamA transporter family.</text>
</comment>
<dbReference type="RefSeq" id="WP_265675493.1">
    <property type="nucleotide sequence ID" value="NZ_JAKRRY010000016.1"/>
</dbReference>
<keyword evidence="9" id="KW-1185">Reference proteome</keyword>
<protein>
    <submittedName>
        <fullName evidence="8">DMT family transporter</fullName>
    </submittedName>
</protein>
<dbReference type="Proteomes" id="UP001155587">
    <property type="component" value="Unassembled WGS sequence"/>
</dbReference>
<comment type="subcellular location">
    <subcellularLocation>
        <location evidence="1">Membrane</location>
        <topology evidence="1">Multi-pass membrane protein</topology>
    </subcellularLocation>
</comment>
<dbReference type="PANTHER" id="PTHR32322:SF2">
    <property type="entry name" value="EAMA DOMAIN-CONTAINING PROTEIN"/>
    <property type="match status" value="1"/>
</dbReference>